<organism evidence="1 2">
    <name type="scientific">Planifilum fimeticola</name>
    <dbReference type="NCBI Taxonomy" id="201975"/>
    <lineage>
        <taxon>Bacteria</taxon>
        <taxon>Bacillati</taxon>
        <taxon>Bacillota</taxon>
        <taxon>Bacilli</taxon>
        <taxon>Bacillales</taxon>
        <taxon>Thermoactinomycetaceae</taxon>
        <taxon>Planifilum</taxon>
    </lineage>
</organism>
<name>A0A2T0LAT4_9BACL</name>
<dbReference type="EMBL" id="PVNE01000033">
    <property type="protein sequence ID" value="PRX38935.1"/>
    <property type="molecule type" value="Genomic_DNA"/>
</dbReference>
<proteinExistence type="predicted"/>
<keyword evidence="2" id="KW-1185">Reference proteome</keyword>
<sequence>MTKAATNPVKDRTEYLRIREDLDDWPKSFVKKPPLHAFGSGLAGLNGSGSIDGDCPRVRAKAVPEASDHQSTEGCVFKAVEPIETAGLTRKGPDRFAAE</sequence>
<evidence type="ECO:0000313" key="1">
    <source>
        <dbReference type="EMBL" id="PRX38935.1"/>
    </source>
</evidence>
<comment type="caution">
    <text evidence="1">The sequence shown here is derived from an EMBL/GenBank/DDBJ whole genome shotgun (WGS) entry which is preliminary data.</text>
</comment>
<reference evidence="1 2" key="1">
    <citation type="submission" date="2018-03" db="EMBL/GenBank/DDBJ databases">
        <title>Genomic Encyclopedia of Archaeal and Bacterial Type Strains, Phase II (KMG-II): from individual species to whole genera.</title>
        <authorList>
            <person name="Goeker M."/>
        </authorList>
    </citation>
    <scope>NUCLEOTIDE SEQUENCE [LARGE SCALE GENOMIC DNA]</scope>
    <source>
        <strain evidence="1 2">DSM 44946</strain>
    </source>
</reference>
<evidence type="ECO:0000313" key="2">
    <source>
        <dbReference type="Proteomes" id="UP000237797"/>
    </source>
</evidence>
<gene>
    <name evidence="1" type="ORF">CLV97_13336</name>
</gene>
<accession>A0A2T0LAT4</accession>
<dbReference type="Proteomes" id="UP000237797">
    <property type="component" value="Unassembled WGS sequence"/>
</dbReference>
<dbReference type="AlphaFoldDB" id="A0A2T0LAT4"/>
<protein>
    <submittedName>
        <fullName evidence="1">Uncharacterized protein</fullName>
    </submittedName>
</protein>